<sequence length="186" mass="20422">MKSNSFRISLIITAILGLLFLSGCNFFSNEVGKMKEALKGREVVIQTYDEDSNIIDRIQGKSVSIGADKKFDLTDSEGKTVEKSSVIGFTVGGESVVHVGSSLIMYETGLENVFEEYSKKVDIENIDRSVPFVNRLVNDMKNITTGKSKVILIRSQSGKPLATFVGDKVSYFATDIDKSTGILTIF</sequence>
<organism evidence="1 2">
    <name type="scientific">Siminovitchia terrae</name>
    <name type="common">Bacillus terrae</name>
    <dbReference type="NCBI Taxonomy" id="1914933"/>
    <lineage>
        <taxon>Bacteria</taxon>
        <taxon>Bacillati</taxon>
        <taxon>Bacillota</taxon>
        <taxon>Bacilli</taxon>
        <taxon>Bacillales</taxon>
        <taxon>Bacillaceae</taxon>
        <taxon>Siminovitchia</taxon>
    </lineage>
</organism>
<dbReference type="EMBL" id="QYTW02000028">
    <property type="protein sequence ID" value="RST57780.1"/>
    <property type="molecule type" value="Genomic_DNA"/>
</dbReference>
<dbReference type="PROSITE" id="PS51257">
    <property type="entry name" value="PROKAR_LIPOPROTEIN"/>
    <property type="match status" value="1"/>
</dbReference>
<dbReference type="Pfam" id="PF16475">
    <property type="entry name" value="DUF5052"/>
    <property type="match status" value="1"/>
</dbReference>
<protein>
    <submittedName>
        <fullName evidence="1">DUF5052 family protein</fullName>
    </submittedName>
</protein>
<accession>A0A429X341</accession>
<name>A0A429X341_SIMTE</name>
<dbReference type="OrthoDB" id="3266677at2"/>
<dbReference type="Proteomes" id="UP000287296">
    <property type="component" value="Unassembled WGS sequence"/>
</dbReference>
<proteinExistence type="predicted"/>
<reference evidence="1 2" key="1">
    <citation type="submission" date="2018-12" db="EMBL/GenBank/DDBJ databases">
        <authorList>
            <person name="Sun L."/>
            <person name="Chen Z."/>
        </authorList>
    </citation>
    <scope>NUCLEOTIDE SEQUENCE [LARGE SCALE GENOMIC DNA]</scope>
    <source>
        <strain evidence="1 2">LMG 29736</strain>
    </source>
</reference>
<evidence type="ECO:0000313" key="1">
    <source>
        <dbReference type="EMBL" id="RST57780.1"/>
    </source>
</evidence>
<dbReference type="InterPro" id="IPR032484">
    <property type="entry name" value="DUF5052"/>
</dbReference>
<comment type="caution">
    <text evidence="1">The sequence shown here is derived from an EMBL/GenBank/DDBJ whole genome shotgun (WGS) entry which is preliminary data.</text>
</comment>
<dbReference type="AlphaFoldDB" id="A0A429X341"/>
<gene>
    <name evidence="1" type="ORF">D5F11_020660</name>
</gene>
<evidence type="ECO:0000313" key="2">
    <source>
        <dbReference type="Proteomes" id="UP000287296"/>
    </source>
</evidence>
<dbReference type="RefSeq" id="WP_120119215.1">
    <property type="nucleotide sequence ID" value="NZ_QYTW02000028.1"/>
</dbReference>